<reference evidence="1" key="1">
    <citation type="submission" date="2020-03" db="EMBL/GenBank/DDBJ databases">
        <title>Roseovarius gahaiensis sp. nov., isolated from Gahai Saline Lake, China.</title>
        <authorList>
            <person name="Sun X."/>
        </authorList>
    </citation>
    <scope>NUCLEOTIDE SEQUENCE</scope>
    <source>
        <strain evidence="1">GH877</strain>
    </source>
</reference>
<dbReference type="AlphaFoldDB" id="A0A967EL90"/>
<dbReference type="Proteomes" id="UP000639775">
    <property type="component" value="Unassembled WGS sequence"/>
</dbReference>
<gene>
    <name evidence="1" type="ORF">HAT86_15910</name>
</gene>
<comment type="caution">
    <text evidence="1">The sequence shown here is derived from an EMBL/GenBank/DDBJ whole genome shotgun (WGS) entry which is preliminary data.</text>
</comment>
<protein>
    <submittedName>
        <fullName evidence="1">Uncharacterized protein</fullName>
    </submittedName>
</protein>
<name>A0A967EL90_9RHOB</name>
<keyword evidence="2" id="KW-1185">Reference proteome</keyword>
<sequence length="53" mass="6189">MTQTPPRATCYGCLGCQRGREFYLDAALNRLHEEGRYRTFIDIERQNGQFPHA</sequence>
<evidence type="ECO:0000313" key="1">
    <source>
        <dbReference type="EMBL" id="NHQ75934.1"/>
    </source>
</evidence>
<dbReference type="EMBL" id="JAAORB010000057">
    <property type="protein sequence ID" value="NHQ75934.1"/>
    <property type="molecule type" value="Genomic_DNA"/>
</dbReference>
<proteinExistence type="predicted"/>
<evidence type="ECO:0000313" key="2">
    <source>
        <dbReference type="Proteomes" id="UP000639775"/>
    </source>
</evidence>
<accession>A0A967EL90</accession>
<dbReference type="Gene3D" id="3.90.1150.10">
    <property type="entry name" value="Aspartate Aminotransferase, domain 1"/>
    <property type="match status" value="1"/>
</dbReference>
<organism evidence="1 2">
    <name type="scientific">Roseovarius gahaiensis</name>
    <dbReference type="NCBI Taxonomy" id="2716691"/>
    <lineage>
        <taxon>Bacteria</taxon>
        <taxon>Pseudomonadati</taxon>
        <taxon>Pseudomonadota</taxon>
        <taxon>Alphaproteobacteria</taxon>
        <taxon>Rhodobacterales</taxon>
        <taxon>Roseobacteraceae</taxon>
        <taxon>Roseovarius</taxon>
    </lineage>
</organism>
<feature type="non-terminal residue" evidence="1">
    <location>
        <position position="53"/>
    </location>
</feature>
<dbReference type="InterPro" id="IPR015422">
    <property type="entry name" value="PyrdxlP-dep_Trfase_small"/>
</dbReference>